<dbReference type="KEGG" id="llu:AKJ09_05205"/>
<dbReference type="Proteomes" id="UP000064967">
    <property type="component" value="Chromosome"/>
</dbReference>
<organism evidence="3 4">
    <name type="scientific">Labilithrix luteola</name>
    <dbReference type="NCBI Taxonomy" id="1391654"/>
    <lineage>
        <taxon>Bacteria</taxon>
        <taxon>Pseudomonadati</taxon>
        <taxon>Myxococcota</taxon>
        <taxon>Polyangia</taxon>
        <taxon>Polyangiales</taxon>
        <taxon>Labilitrichaceae</taxon>
        <taxon>Labilithrix</taxon>
    </lineage>
</organism>
<name>A0A0K1PYS1_9BACT</name>
<sequence>MKHRALGLMAFAALASLSSTASATPNFPSALQSDLGLASAPDCSLCHAGAPSSTTATTPFALSMRSAGLVAYDTGSLASALDKLEADGTDSDGDCVPDVTELRQGQDPNVSNGGSCGGGVSTASPPRYGCGATITPTRAPAWSAAFVLVALSLLVVRRRRN</sequence>
<dbReference type="EMBL" id="CP012333">
    <property type="protein sequence ID" value="AKU98541.1"/>
    <property type="molecule type" value="Genomic_DNA"/>
</dbReference>
<evidence type="ECO:0000256" key="1">
    <source>
        <dbReference type="SAM" id="Phobius"/>
    </source>
</evidence>
<dbReference type="STRING" id="1391654.AKJ09_05205"/>
<evidence type="ECO:0000313" key="4">
    <source>
        <dbReference type="Proteomes" id="UP000064967"/>
    </source>
</evidence>
<evidence type="ECO:0000313" key="3">
    <source>
        <dbReference type="EMBL" id="AKU98541.1"/>
    </source>
</evidence>
<proteinExistence type="predicted"/>
<keyword evidence="4" id="KW-1185">Reference proteome</keyword>
<evidence type="ECO:0000256" key="2">
    <source>
        <dbReference type="SAM" id="SignalP"/>
    </source>
</evidence>
<feature type="transmembrane region" description="Helical" evidence="1">
    <location>
        <begin position="139"/>
        <end position="156"/>
    </location>
</feature>
<dbReference type="AlphaFoldDB" id="A0A0K1PYS1"/>
<keyword evidence="1" id="KW-0472">Membrane</keyword>
<dbReference type="OrthoDB" id="5520039at2"/>
<keyword evidence="2" id="KW-0732">Signal</keyword>
<keyword evidence="1" id="KW-1133">Transmembrane helix</keyword>
<feature type="signal peptide" evidence="2">
    <location>
        <begin position="1"/>
        <end position="23"/>
    </location>
</feature>
<accession>A0A0K1PYS1</accession>
<gene>
    <name evidence="3" type="ORF">AKJ09_05205</name>
</gene>
<keyword evidence="1" id="KW-0812">Transmembrane</keyword>
<evidence type="ECO:0008006" key="5">
    <source>
        <dbReference type="Google" id="ProtNLM"/>
    </source>
</evidence>
<reference evidence="3 4" key="1">
    <citation type="submission" date="2015-08" db="EMBL/GenBank/DDBJ databases">
        <authorList>
            <person name="Babu N.S."/>
            <person name="Beckwith C.J."/>
            <person name="Beseler K.G."/>
            <person name="Brison A."/>
            <person name="Carone J.V."/>
            <person name="Caskin T.P."/>
            <person name="Diamond M."/>
            <person name="Durham M.E."/>
            <person name="Foxe J.M."/>
            <person name="Go M."/>
            <person name="Henderson B.A."/>
            <person name="Jones I.B."/>
            <person name="McGettigan J.A."/>
            <person name="Micheletti S.J."/>
            <person name="Nasrallah M.E."/>
            <person name="Ortiz D."/>
            <person name="Piller C.R."/>
            <person name="Privatt S.R."/>
            <person name="Schneider S.L."/>
            <person name="Sharp S."/>
            <person name="Smith T.C."/>
            <person name="Stanton J.D."/>
            <person name="Ullery H.E."/>
            <person name="Wilson R.J."/>
            <person name="Serrano M.G."/>
            <person name="Buck G."/>
            <person name="Lee V."/>
            <person name="Wang Y."/>
            <person name="Carvalho R."/>
            <person name="Voegtly L."/>
            <person name="Shi R."/>
            <person name="Duckworth R."/>
            <person name="Johnson A."/>
            <person name="Loviza R."/>
            <person name="Walstead R."/>
            <person name="Shah Z."/>
            <person name="Kiflezghi M."/>
            <person name="Wade K."/>
            <person name="Ball S.L."/>
            <person name="Bradley K.W."/>
            <person name="Asai D.J."/>
            <person name="Bowman C.A."/>
            <person name="Russell D.A."/>
            <person name="Pope W.H."/>
            <person name="Jacobs-Sera D."/>
            <person name="Hendrix R.W."/>
            <person name="Hatfull G.F."/>
        </authorList>
    </citation>
    <scope>NUCLEOTIDE SEQUENCE [LARGE SCALE GENOMIC DNA]</scope>
    <source>
        <strain evidence="3 4">DSM 27648</strain>
    </source>
</reference>
<protein>
    <recommendedName>
        <fullName evidence="5">Cytochrome c domain-containing protein</fullName>
    </recommendedName>
</protein>
<feature type="chain" id="PRO_5005466264" description="Cytochrome c domain-containing protein" evidence="2">
    <location>
        <begin position="24"/>
        <end position="161"/>
    </location>
</feature>
<dbReference type="RefSeq" id="WP_146649485.1">
    <property type="nucleotide sequence ID" value="NZ_CP012333.1"/>
</dbReference>